<dbReference type="Proteomes" id="UP000277283">
    <property type="component" value="Segment"/>
</dbReference>
<reference evidence="4" key="5">
    <citation type="submission" date="2020-11" db="EMBL/GenBank/DDBJ databases">
        <title>Report of three genome sequences of White spot syndrome virus from India.</title>
        <authorList>
            <person name="Rajendran K.V."/>
            <person name="Kulkarni A."/>
            <person name="Deepika A."/>
            <person name="Manabesh M."/>
            <person name="Sanath Kumar H."/>
            <person name="Bedekar M.K."/>
            <person name="Rosalind George M."/>
            <person name="John K.R."/>
            <person name="Bass D."/>
            <person name="van Aerle R."/>
        </authorList>
    </citation>
    <scope>NUCLEOTIDE SEQUENCE</scope>
    <source>
        <strain evidence="4">DBA1182</strain>
    </source>
</reference>
<evidence type="ECO:0000313" key="4">
    <source>
        <dbReference type="EMBL" id="QVW09894.1"/>
    </source>
</evidence>
<reference evidence="3" key="4">
    <citation type="submission" date="2019-12" db="EMBL/GenBank/DDBJ databases">
        <title>Genome reconstruction of White Spot Syndrome Virus (WSSV) from archival Davidson-fixed paraffin embedded shrimp (Penaeus vannamei) tissue.</title>
        <authorList>
            <person name="Cruz-Flores R."/>
            <person name="Hung Nam M."/>
            <person name="Aranguren Caroa L.F."/>
            <person name="Kanrar S."/>
            <person name="Dhar A.K."/>
        </authorList>
    </citation>
    <scope>NUCLEOTIDE SEQUENCE</scope>
    <source>
        <strain evidence="3">CN_95_DFPE</strain>
    </source>
</reference>
<accession>K7WXM6</accession>
<reference evidence="5" key="2">
    <citation type="submission" date="2012-08" db="EMBL/GenBank/DDBJ databases">
        <authorList>
            <person name="Choi T.-J."/>
        </authorList>
    </citation>
    <scope>NUCLEOTIDE SEQUENCE [LARGE SCALE GENOMIC DNA]</scope>
    <source>
        <strain evidence="5">K-LV1</strain>
    </source>
</reference>
<dbReference type="EMBL" id="MN840357">
    <property type="protein sequence ID" value="QHB92546.1"/>
    <property type="molecule type" value="Genomic_DNA"/>
</dbReference>
<organism evidence="1 5">
    <name type="scientific">White spot syndrome virus</name>
    <dbReference type="NCBI Taxonomy" id="342409"/>
    <lineage>
        <taxon>Viruses</taxon>
        <taxon>Viruses incertae sedis</taxon>
        <taxon>Naldaviricetes</taxon>
        <taxon>Nimaviridae</taxon>
        <taxon>Whispovirus</taxon>
    </lineage>
</organism>
<dbReference type="EMBL" id="MH883318">
    <property type="protein sequence ID" value="AYV99333.1"/>
    <property type="molecule type" value="Genomic_DNA"/>
</dbReference>
<reference evidence="2" key="3">
    <citation type="submission" date="2018-09" db="EMBL/GenBank/DDBJ databases">
        <authorList>
            <person name="Katneni V.K."/>
            <person name="Shashi Shekhar M."/>
            <person name="Karthic K."/>
            <person name="Jangam A.K."/>
            <person name="Vijayan K.K."/>
        </authorList>
    </citation>
    <scope>NUCLEOTIDE SEQUENCE</scope>
    <source>
        <strain evidence="2">WSSV_CIBA_002</strain>
    </source>
</reference>
<gene>
    <name evidence="4" type="ORF">OJPGDAPP_00126</name>
    <name evidence="1" type="ORF">wssv_04820</name>
</gene>
<evidence type="ECO:0000313" key="1">
    <source>
        <dbReference type="EMBL" id="AFX59859.1"/>
    </source>
</evidence>
<dbReference type="EMBL" id="JX515788">
    <property type="protein sequence ID" value="AFX59859.1"/>
    <property type="molecule type" value="Genomic_DNA"/>
</dbReference>
<evidence type="ECO:0000313" key="2">
    <source>
        <dbReference type="EMBL" id="AYV99333.1"/>
    </source>
</evidence>
<evidence type="ECO:0000313" key="3">
    <source>
        <dbReference type="EMBL" id="QHB92546.1"/>
    </source>
</evidence>
<evidence type="ECO:0000313" key="5">
    <source>
        <dbReference type="Proteomes" id="UP000277283"/>
    </source>
</evidence>
<sequence length="83" mass="9952">MQKKYDKLFEDDKRFREIEERILQQKEKGNPLDPEERLVLSADIDRSMKEIDDCLEEINHIELSIDTLLDECENLHYGLQTTK</sequence>
<dbReference type="EMBL" id="MW248107">
    <property type="protein sequence ID" value="QVW09894.1"/>
    <property type="molecule type" value="Genomic_DNA"/>
</dbReference>
<name>K7WXM6_9VIRU</name>
<proteinExistence type="predicted"/>
<protein>
    <submittedName>
        <fullName evidence="2">Wssv184</fullName>
    </submittedName>
    <submittedName>
        <fullName evidence="1">Wsv485</fullName>
    </submittedName>
</protein>
<reference evidence="1" key="1">
    <citation type="submission" date="2012-08" db="EMBL/GenBank/DDBJ databases">
        <title>Cassytha pubescens and C. glabella (Lauraceae) are not disjunctly distributed between Australia and the Ryukyu Archipelago of Japan - evidence from morphological and molecular data.</title>
        <authorList>
            <person name="Kokubugata G."/>
            <person name="Nakamura K."/>
            <person name="Forster P.I."/>
            <person name="Wilson G.W."/>
            <person name="Holland A.E."/>
            <person name="Hirayama Y."/>
            <person name="Yokota M."/>
        </authorList>
    </citation>
    <scope>NUCLEOTIDE SEQUENCE</scope>
    <source>
        <strain evidence="1">K-LV1</strain>
    </source>
</reference>